<accession>A0A381PYF9</accession>
<reference evidence="1" key="1">
    <citation type="submission" date="2018-05" db="EMBL/GenBank/DDBJ databases">
        <authorList>
            <person name="Lanie J.A."/>
            <person name="Ng W.-L."/>
            <person name="Kazmierczak K.M."/>
            <person name="Andrzejewski T.M."/>
            <person name="Davidsen T.M."/>
            <person name="Wayne K.J."/>
            <person name="Tettelin H."/>
            <person name="Glass J.I."/>
            <person name="Rusch D."/>
            <person name="Podicherti R."/>
            <person name="Tsui H.-C.T."/>
            <person name="Winkler M.E."/>
        </authorList>
    </citation>
    <scope>NUCLEOTIDE SEQUENCE</scope>
</reference>
<dbReference type="EMBL" id="UINC01001108">
    <property type="protein sequence ID" value="SUZ71017.1"/>
    <property type="molecule type" value="Genomic_DNA"/>
</dbReference>
<protein>
    <submittedName>
        <fullName evidence="1">Uncharacterized protein</fullName>
    </submittedName>
</protein>
<gene>
    <name evidence="1" type="ORF">METZ01_LOCUS23871</name>
</gene>
<name>A0A381PYF9_9ZZZZ</name>
<evidence type="ECO:0000313" key="1">
    <source>
        <dbReference type="EMBL" id="SUZ71017.1"/>
    </source>
</evidence>
<sequence length="144" mass="16659">MQRILFLFLIPAIFFFWEAADFSVQQVLAQNYAEEDEKALIAEKERQKFIAEMQTLLDAASKSGFSEKEIREITVTRKGKVVHVWDFLEQAKLQQKKDALAKKRSKPLDRYLTVMDIAEEIQSGETRDLDALKDKSIFVGAEEK</sequence>
<proteinExistence type="predicted"/>
<dbReference type="AlphaFoldDB" id="A0A381PYF9"/>
<organism evidence="1">
    <name type="scientific">marine metagenome</name>
    <dbReference type="NCBI Taxonomy" id="408172"/>
    <lineage>
        <taxon>unclassified sequences</taxon>
        <taxon>metagenomes</taxon>
        <taxon>ecological metagenomes</taxon>
    </lineage>
</organism>